<name>A0AAP0BHH2_9ASPA</name>
<gene>
    <name evidence="1" type="ORF">KSP39_PZI011000</name>
</gene>
<dbReference type="Proteomes" id="UP001418222">
    <property type="component" value="Unassembled WGS sequence"/>
</dbReference>
<organism evidence="1 2">
    <name type="scientific">Platanthera zijinensis</name>
    <dbReference type="NCBI Taxonomy" id="2320716"/>
    <lineage>
        <taxon>Eukaryota</taxon>
        <taxon>Viridiplantae</taxon>
        <taxon>Streptophyta</taxon>
        <taxon>Embryophyta</taxon>
        <taxon>Tracheophyta</taxon>
        <taxon>Spermatophyta</taxon>
        <taxon>Magnoliopsida</taxon>
        <taxon>Liliopsida</taxon>
        <taxon>Asparagales</taxon>
        <taxon>Orchidaceae</taxon>
        <taxon>Orchidoideae</taxon>
        <taxon>Orchideae</taxon>
        <taxon>Orchidinae</taxon>
        <taxon>Platanthera</taxon>
    </lineage>
</organism>
<dbReference type="EMBL" id="JBBWWQ010000009">
    <property type="protein sequence ID" value="KAK8939107.1"/>
    <property type="molecule type" value="Genomic_DNA"/>
</dbReference>
<keyword evidence="2" id="KW-1185">Reference proteome</keyword>
<evidence type="ECO:0000313" key="1">
    <source>
        <dbReference type="EMBL" id="KAK8939107.1"/>
    </source>
</evidence>
<proteinExistence type="predicted"/>
<evidence type="ECO:0000313" key="2">
    <source>
        <dbReference type="Proteomes" id="UP001418222"/>
    </source>
</evidence>
<dbReference type="AlphaFoldDB" id="A0AAP0BHH2"/>
<reference evidence="1 2" key="1">
    <citation type="journal article" date="2022" name="Nat. Plants">
        <title>Genomes of leafy and leafless Platanthera orchids illuminate the evolution of mycoheterotrophy.</title>
        <authorList>
            <person name="Li M.H."/>
            <person name="Liu K.W."/>
            <person name="Li Z."/>
            <person name="Lu H.C."/>
            <person name="Ye Q.L."/>
            <person name="Zhang D."/>
            <person name="Wang J.Y."/>
            <person name="Li Y.F."/>
            <person name="Zhong Z.M."/>
            <person name="Liu X."/>
            <person name="Yu X."/>
            <person name="Liu D.K."/>
            <person name="Tu X.D."/>
            <person name="Liu B."/>
            <person name="Hao Y."/>
            <person name="Liao X.Y."/>
            <person name="Jiang Y.T."/>
            <person name="Sun W.H."/>
            <person name="Chen J."/>
            <person name="Chen Y.Q."/>
            <person name="Ai Y."/>
            <person name="Zhai J.W."/>
            <person name="Wu S.S."/>
            <person name="Zhou Z."/>
            <person name="Hsiao Y.Y."/>
            <person name="Wu W.L."/>
            <person name="Chen Y.Y."/>
            <person name="Lin Y.F."/>
            <person name="Hsu J.L."/>
            <person name="Li C.Y."/>
            <person name="Wang Z.W."/>
            <person name="Zhao X."/>
            <person name="Zhong W.Y."/>
            <person name="Ma X.K."/>
            <person name="Ma L."/>
            <person name="Huang J."/>
            <person name="Chen G.Z."/>
            <person name="Huang M.Z."/>
            <person name="Huang L."/>
            <person name="Peng D.H."/>
            <person name="Luo Y.B."/>
            <person name="Zou S.Q."/>
            <person name="Chen S.P."/>
            <person name="Lan S."/>
            <person name="Tsai W.C."/>
            <person name="Van de Peer Y."/>
            <person name="Liu Z.J."/>
        </authorList>
    </citation>
    <scope>NUCLEOTIDE SEQUENCE [LARGE SCALE GENOMIC DNA]</scope>
    <source>
        <strain evidence="1">Lor287</strain>
    </source>
</reference>
<accession>A0AAP0BHH2</accession>
<comment type="caution">
    <text evidence="1">The sequence shown here is derived from an EMBL/GenBank/DDBJ whole genome shotgun (WGS) entry which is preliminary data.</text>
</comment>
<sequence length="119" mass="13776">MDCLPRWSVHWRVVGGRNFPLMRETPAKRAAQGIPRSVIILLSIKFAWFFRYLLVMTCTSAHAFWCGLWHGFIRTEAHEPKEWIIPGENYNSTGDHMPFTKALQIFIVQIFKVIADSVA</sequence>
<protein>
    <submittedName>
        <fullName evidence="1">Uncharacterized protein</fullName>
    </submittedName>
</protein>